<protein>
    <submittedName>
        <fullName evidence="2">Transposase</fullName>
    </submittedName>
</protein>
<evidence type="ECO:0000313" key="3">
    <source>
        <dbReference type="Proteomes" id="UP000264146"/>
    </source>
</evidence>
<reference evidence="2" key="1">
    <citation type="submission" date="2018-06" db="EMBL/GenBank/DDBJ databases">
        <authorList>
            <consortium name="Pathogen Informatics"/>
            <person name="Doyle S."/>
        </authorList>
    </citation>
    <scope>NUCLEOTIDE SEQUENCE [LARGE SCALE GENOMIC DNA]</scope>
    <source>
        <strain evidence="2">NCTC12218</strain>
    </source>
</reference>
<reference evidence="1 3" key="2">
    <citation type="submission" date="2020-11" db="EMBL/GenBank/DDBJ databases">
        <authorList>
            <consortium name="Pathogen Informatics"/>
        </authorList>
    </citation>
    <scope>NUCLEOTIDE SEQUENCE [LARGE SCALE GENOMIC DNA]</scope>
    <source>
        <strain evidence="1 3">NCTC12218</strain>
    </source>
</reference>
<dbReference type="InterPro" id="IPR047951">
    <property type="entry name" value="Transpos_ISL3"/>
</dbReference>
<gene>
    <name evidence="2" type="ORF">NCTC12218_01910</name>
</gene>
<dbReference type="AlphaFoldDB" id="A0A7Z7QQJ0"/>
<dbReference type="PANTHER" id="PTHR33498:SF1">
    <property type="entry name" value="TRANSPOSASE FOR INSERTION SEQUENCE ELEMENT IS1557"/>
    <property type="match status" value="1"/>
</dbReference>
<dbReference type="PANTHER" id="PTHR33498">
    <property type="entry name" value="TRANSPOSASE FOR INSERTION SEQUENCE ELEMENT IS1557"/>
    <property type="match status" value="1"/>
</dbReference>
<dbReference type="EMBL" id="UHEF01000001">
    <property type="protein sequence ID" value="SUM89672.1"/>
    <property type="molecule type" value="Genomic_DNA"/>
</dbReference>
<evidence type="ECO:0000313" key="1">
    <source>
        <dbReference type="EMBL" id="CAD7360243.1"/>
    </source>
</evidence>
<dbReference type="GeneID" id="93790507"/>
<sequence>MCNDILKLLKIKDNNIKITKVEEDVVIRGKKSNVIFGTLSYKPMTCPHCYHSNPNRIHKHGKRLSRITFLRFQEIAVYLKLLKQCFKCMDGKCYASTESMRISLLIRLEPLNSIMERLKELIKKLN</sequence>
<evidence type="ECO:0000313" key="2">
    <source>
        <dbReference type="EMBL" id="SUM89672.1"/>
    </source>
</evidence>
<organism evidence="2">
    <name type="scientific">Staphylococcus schleiferi</name>
    <dbReference type="NCBI Taxonomy" id="1295"/>
    <lineage>
        <taxon>Bacteria</taxon>
        <taxon>Bacillati</taxon>
        <taxon>Bacillota</taxon>
        <taxon>Bacilli</taxon>
        <taxon>Bacillales</taxon>
        <taxon>Staphylococcaceae</taxon>
        <taxon>Staphylococcus</taxon>
    </lineage>
</organism>
<dbReference type="RefSeq" id="WP_016424704.1">
    <property type="nucleotide sequence ID" value="NZ_CP094711.1"/>
</dbReference>
<name>A0A7Z7QQJ0_STASC</name>
<proteinExistence type="predicted"/>
<dbReference type="Proteomes" id="UP000264146">
    <property type="component" value="Chromosome"/>
</dbReference>
<accession>A0A7Z7QQJ0</accession>
<dbReference type="EMBL" id="LR962863">
    <property type="protein sequence ID" value="CAD7360243.1"/>
    <property type="molecule type" value="Genomic_DNA"/>
</dbReference>